<keyword evidence="1" id="KW-0472">Membrane</keyword>
<evidence type="ECO:0000313" key="3">
    <source>
        <dbReference type="Proteomes" id="UP001556170"/>
    </source>
</evidence>
<accession>A0ABV3QN79</accession>
<dbReference type="Proteomes" id="UP001556170">
    <property type="component" value="Unassembled WGS sequence"/>
</dbReference>
<sequence>MSKLQMTHGQPRRHRGFTLVELMIAMLLGLIVIGGVISVFLAGQQTYRANEAMGDVGDSSRVAFELLSRDFRGAGHTGCDDTNGRVANVLNNATLWYTNWSLPLQAYDDASKDPAISTITGDGAPVANTSSVLMLSTSNTDASVGSASGDPASFNINAASTQLAAGDIIVVCDFDHATIMQVTSYSGTSVGHASGTTVTPGNCTTGLGYPGNCSGSNSYTFLPNAHIGLLTASDWYIGTNPTGTGGHSLYRVSVTYGATGASVSAPVEMVRNVSNMQISYLQSGGTAFGNAASIGNWSTVSAAQVTLTVQSANLRASVDNSAPLSRQFTSTITLRNRVQ</sequence>
<keyword evidence="1" id="KW-0812">Transmembrane</keyword>
<dbReference type="InterPro" id="IPR045584">
    <property type="entry name" value="Pilin-like"/>
</dbReference>
<comment type="caution">
    <text evidence="2">The sequence shown here is derived from an EMBL/GenBank/DDBJ whole genome shotgun (WGS) entry which is preliminary data.</text>
</comment>
<dbReference type="PROSITE" id="PS00409">
    <property type="entry name" value="PROKAR_NTER_METHYL"/>
    <property type="match status" value="1"/>
</dbReference>
<dbReference type="Pfam" id="PF07963">
    <property type="entry name" value="N_methyl"/>
    <property type="match status" value="1"/>
</dbReference>
<evidence type="ECO:0000256" key="1">
    <source>
        <dbReference type="SAM" id="Phobius"/>
    </source>
</evidence>
<keyword evidence="1" id="KW-1133">Transmembrane helix</keyword>
<dbReference type="NCBIfam" id="TIGR02532">
    <property type="entry name" value="IV_pilin_GFxxxE"/>
    <property type="match status" value="1"/>
</dbReference>
<reference evidence="2 3" key="1">
    <citation type="submission" date="2024-06" db="EMBL/GenBank/DDBJ databases">
        <authorList>
            <person name="Woo H."/>
        </authorList>
    </citation>
    <scope>NUCLEOTIDE SEQUENCE [LARGE SCALE GENOMIC DNA]</scope>
    <source>
        <strain evidence="2 3">S2-g</strain>
    </source>
</reference>
<dbReference type="EMBL" id="JBFOHL010000003">
    <property type="protein sequence ID" value="MEW9623668.1"/>
    <property type="molecule type" value="Genomic_DNA"/>
</dbReference>
<protein>
    <submittedName>
        <fullName evidence="2">Prepilin-type N-terminal cleavage/methylation domain-containing protein</fullName>
    </submittedName>
</protein>
<evidence type="ECO:0000313" key="2">
    <source>
        <dbReference type="EMBL" id="MEW9623668.1"/>
    </source>
</evidence>
<gene>
    <name evidence="2" type="ORF">ABQJ56_05455</name>
</gene>
<proteinExistence type="predicted"/>
<name>A0ABV3QN79_9GAMM</name>
<dbReference type="RefSeq" id="WP_367843972.1">
    <property type="nucleotide sequence ID" value="NZ_JBFOHL010000003.1"/>
</dbReference>
<dbReference type="InterPro" id="IPR012902">
    <property type="entry name" value="N_methyl_site"/>
</dbReference>
<organism evidence="2 3">
    <name type="scientific">Rhodanobacter geophilus</name>
    <dbReference type="NCBI Taxonomy" id="3162488"/>
    <lineage>
        <taxon>Bacteria</taxon>
        <taxon>Pseudomonadati</taxon>
        <taxon>Pseudomonadota</taxon>
        <taxon>Gammaproteobacteria</taxon>
        <taxon>Lysobacterales</taxon>
        <taxon>Rhodanobacteraceae</taxon>
        <taxon>Rhodanobacter</taxon>
    </lineage>
</organism>
<dbReference type="SUPFAM" id="SSF54523">
    <property type="entry name" value="Pili subunits"/>
    <property type="match status" value="1"/>
</dbReference>
<feature type="transmembrane region" description="Helical" evidence="1">
    <location>
        <begin position="20"/>
        <end position="43"/>
    </location>
</feature>
<keyword evidence="3" id="KW-1185">Reference proteome</keyword>